<accession>A0A9W7FFG5</accession>
<comment type="caution">
    <text evidence="1">The sequence shown here is derived from an EMBL/GenBank/DDBJ whole genome shotgun (WGS) entry which is preliminary data.</text>
</comment>
<sequence length="73" mass="8448">MFFLNSLKTSVELERLKNTHHGPSKLKHHYLKQLRTIQDGSNEIIEILQNETVGGKEGRKNNMIDYKKGKVGR</sequence>
<protein>
    <submittedName>
        <fullName evidence="1">Uncharacterized protein</fullName>
    </submittedName>
</protein>
<dbReference type="Proteomes" id="UP001165160">
    <property type="component" value="Unassembled WGS sequence"/>
</dbReference>
<evidence type="ECO:0000313" key="1">
    <source>
        <dbReference type="EMBL" id="GMI11187.1"/>
    </source>
</evidence>
<name>A0A9W7FFG5_9STRA</name>
<dbReference type="EMBL" id="BRXX01000426">
    <property type="protein sequence ID" value="GMI11187.1"/>
    <property type="molecule type" value="Genomic_DNA"/>
</dbReference>
<reference evidence="2" key="1">
    <citation type="journal article" date="2023" name="Commun. Biol.">
        <title>Genome analysis of Parmales, the sister group of diatoms, reveals the evolutionary specialization of diatoms from phago-mixotrophs to photoautotrophs.</title>
        <authorList>
            <person name="Ban H."/>
            <person name="Sato S."/>
            <person name="Yoshikawa S."/>
            <person name="Yamada K."/>
            <person name="Nakamura Y."/>
            <person name="Ichinomiya M."/>
            <person name="Sato N."/>
            <person name="Blanc-Mathieu R."/>
            <person name="Endo H."/>
            <person name="Kuwata A."/>
            <person name="Ogata H."/>
        </authorList>
    </citation>
    <scope>NUCLEOTIDE SEQUENCE [LARGE SCALE GENOMIC DNA]</scope>
    <source>
        <strain evidence="2">NIES 3699</strain>
    </source>
</reference>
<dbReference type="AlphaFoldDB" id="A0A9W7FFG5"/>
<gene>
    <name evidence="1" type="ORF">TrVE_jg4511</name>
</gene>
<organism evidence="1 2">
    <name type="scientific">Triparma verrucosa</name>
    <dbReference type="NCBI Taxonomy" id="1606542"/>
    <lineage>
        <taxon>Eukaryota</taxon>
        <taxon>Sar</taxon>
        <taxon>Stramenopiles</taxon>
        <taxon>Ochrophyta</taxon>
        <taxon>Bolidophyceae</taxon>
        <taxon>Parmales</taxon>
        <taxon>Triparmaceae</taxon>
        <taxon>Triparma</taxon>
    </lineage>
</organism>
<evidence type="ECO:0000313" key="2">
    <source>
        <dbReference type="Proteomes" id="UP001165160"/>
    </source>
</evidence>
<proteinExistence type="predicted"/>
<keyword evidence="2" id="KW-1185">Reference proteome</keyword>